<dbReference type="InterPro" id="IPR036397">
    <property type="entry name" value="RNaseH_sf"/>
</dbReference>
<reference evidence="1" key="3">
    <citation type="submission" date="2025-09" db="UniProtKB">
        <authorList>
            <consortium name="Ensembl"/>
        </authorList>
    </citation>
    <scope>IDENTIFICATION</scope>
</reference>
<dbReference type="AlphaFoldDB" id="A0AAZ3RXL7"/>
<dbReference type="GeneTree" id="ENSGT01120000272123"/>
<name>A0AAZ3RXL7_ONCTS</name>
<reference evidence="1" key="2">
    <citation type="submission" date="2025-08" db="UniProtKB">
        <authorList>
            <consortium name="Ensembl"/>
        </authorList>
    </citation>
    <scope>IDENTIFICATION</scope>
</reference>
<dbReference type="Ensembl" id="ENSOTST00005160675.1">
    <property type="protein sequence ID" value="ENSOTSP00005146251.1"/>
    <property type="gene ID" value="ENSOTSG00005065898.1"/>
</dbReference>
<dbReference type="GO" id="GO:0003676">
    <property type="term" value="F:nucleic acid binding"/>
    <property type="evidence" value="ECO:0007669"/>
    <property type="project" value="InterPro"/>
</dbReference>
<accession>A0AAZ3RXL7</accession>
<evidence type="ECO:0000313" key="1">
    <source>
        <dbReference type="Ensembl" id="ENSOTSP00005146251.1"/>
    </source>
</evidence>
<keyword evidence="2" id="KW-1185">Reference proteome</keyword>
<evidence type="ECO:0008006" key="3">
    <source>
        <dbReference type="Google" id="ProtNLM"/>
    </source>
</evidence>
<protein>
    <recommendedName>
        <fullName evidence="3">Tc1-like transposase DDE domain-containing protein</fullName>
    </recommendedName>
</protein>
<organism evidence="1 2">
    <name type="scientific">Oncorhynchus tshawytscha</name>
    <name type="common">Chinook salmon</name>
    <name type="synonym">Salmo tshawytscha</name>
    <dbReference type="NCBI Taxonomy" id="74940"/>
    <lineage>
        <taxon>Eukaryota</taxon>
        <taxon>Metazoa</taxon>
        <taxon>Chordata</taxon>
        <taxon>Craniata</taxon>
        <taxon>Vertebrata</taxon>
        <taxon>Euteleostomi</taxon>
        <taxon>Actinopterygii</taxon>
        <taxon>Neopterygii</taxon>
        <taxon>Teleostei</taxon>
        <taxon>Protacanthopterygii</taxon>
        <taxon>Salmoniformes</taxon>
        <taxon>Salmonidae</taxon>
        <taxon>Salmoninae</taxon>
        <taxon>Oncorhynchus</taxon>
    </lineage>
</organism>
<evidence type="ECO:0000313" key="2">
    <source>
        <dbReference type="Proteomes" id="UP000694402"/>
    </source>
</evidence>
<proteinExistence type="predicted"/>
<sequence length="103" mass="12093">MAATAFCSDMPSHLVWAKWDYHLFFTRTMTQHTSKLCKGYFTKKESDVVLHQMIWPPQSPDLNLIEIVWDESDRRVKEKQPTSAQHIWELLQECWKSIPGEAG</sequence>
<dbReference type="Gene3D" id="3.30.420.10">
    <property type="entry name" value="Ribonuclease H-like superfamily/Ribonuclease H"/>
    <property type="match status" value="1"/>
</dbReference>
<dbReference type="Proteomes" id="UP000694402">
    <property type="component" value="Unassembled WGS sequence"/>
</dbReference>
<reference evidence="2" key="1">
    <citation type="journal article" date="2018" name="PLoS ONE">
        <title>Chinook salmon (Oncorhynchus tshawytscha) genome and transcriptome.</title>
        <authorList>
            <person name="Christensen K.A."/>
            <person name="Leong J.S."/>
            <person name="Sakhrani D."/>
            <person name="Biagi C.A."/>
            <person name="Minkley D.R."/>
            <person name="Withler R.E."/>
            <person name="Rondeau E.B."/>
            <person name="Koop B.F."/>
            <person name="Devlin R.H."/>
        </authorList>
    </citation>
    <scope>NUCLEOTIDE SEQUENCE [LARGE SCALE GENOMIC DNA]</scope>
</reference>